<organism evidence="1 2">
    <name type="scientific">Zizania palustris</name>
    <name type="common">Northern wild rice</name>
    <dbReference type="NCBI Taxonomy" id="103762"/>
    <lineage>
        <taxon>Eukaryota</taxon>
        <taxon>Viridiplantae</taxon>
        <taxon>Streptophyta</taxon>
        <taxon>Embryophyta</taxon>
        <taxon>Tracheophyta</taxon>
        <taxon>Spermatophyta</taxon>
        <taxon>Magnoliopsida</taxon>
        <taxon>Liliopsida</taxon>
        <taxon>Poales</taxon>
        <taxon>Poaceae</taxon>
        <taxon>BOP clade</taxon>
        <taxon>Oryzoideae</taxon>
        <taxon>Oryzeae</taxon>
        <taxon>Zizaniinae</taxon>
        <taxon>Zizania</taxon>
    </lineage>
</organism>
<comment type="caution">
    <text evidence="1">The sequence shown here is derived from an EMBL/GenBank/DDBJ whole genome shotgun (WGS) entry which is preliminary data.</text>
</comment>
<accession>A0A8J5WE89</accession>
<name>A0A8J5WE89_ZIZPA</name>
<proteinExistence type="predicted"/>
<sequence length="87" mass="9760">MSLSRPSAWEADESCFVSNKLQSQISDVNAQQALCTRRCGNTITTTTTMSLIRHQTILYLVAGPWCGSIAWPNRRPTDCIIIAWNKM</sequence>
<evidence type="ECO:0000313" key="2">
    <source>
        <dbReference type="Proteomes" id="UP000729402"/>
    </source>
</evidence>
<keyword evidence="2" id="KW-1185">Reference proteome</keyword>
<dbReference type="Proteomes" id="UP000729402">
    <property type="component" value="Unassembled WGS sequence"/>
</dbReference>
<dbReference type="AlphaFoldDB" id="A0A8J5WE89"/>
<evidence type="ECO:0000313" key="1">
    <source>
        <dbReference type="EMBL" id="KAG8089280.1"/>
    </source>
</evidence>
<reference evidence="1" key="2">
    <citation type="submission" date="2021-02" db="EMBL/GenBank/DDBJ databases">
        <authorList>
            <person name="Kimball J.A."/>
            <person name="Haas M.W."/>
            <person name="Macchietto M."/>
            <person name="Kono T."/>
            <person name="Duquette J."/>
            <person name="Shao M."/>
        </authorList>
    </citation>
    <scope>NUCLEOTIDE SEQUENCE</scope>
    <source>
        <tissue evidence="1">Fresh leaf tissue</tissue>
    </source>
</reference>
<gene>
    <name evidence="1" type="ORF">GUJ93_ZPchr0011g28708</name>
</gene>
<reference evidence="1" key="1">
    <citation type="journal article" date="2021" name="bioRxiv">
        <title>Whole Genome Assembly and Annotation of Northern Wild Rice, Zizania palustris L., Supports a Whole Genome Duplication in the Zizania Genus.</title>
        <authorList>
            <person name="Haas M."/>
            <person name="Kono T."/>
            <person name="Macchietto M."/>
            <person name="Millas R."/>
            <person name="McGilp L."/>
            <person name="Shao M."/>
            <person name="Duquette J."/>
            <person name="Hirsch C.N."/>
            <person name="Kimball J."/>
        </authorList>
    </citation>
    <scope>NUCLEOTIDE SEQUENCE</scope>
    <source>
        <tissue evidence="1">Fresh leaf tissue</tissue>
    </source>
</reference>
<protein>
    <submittedName>
        <fullName evidence="1">Uncharacterized protein</fullName>
    </submittedName>
</protein>
<dbReference type="EMBL" id="JAAALK010000081">
    <property type="protein sequence ID" value="KAG8089280.1"/>
    <property type="molecule type" value="Genomic_DNA"/>
</dbReference>